<evidence type="ECO:0000256" key="3">
    <source>
        <dbReference type="ARBA" id="ARBA00022946"/>
    </source>
</evidence>
<keyword evidence="2" id="KW-0479">Metal-binding</keyword>
<keyword evidence="9" id="KW-0489">Methyltransferase</keyword>
<evidence type="ECO:0000313" key="9">
    <source>
        <dbReference type="EMBL" id="GEM08417.1"/>
    </source>
</evidence>
<evidence type="ECO:0000313" key="10">
    <source>
        <dbReference type="Proteomes" id="UP000321518"/>
    </source>
</evidence>
<keyword evidence="5" id="KW-0411">Iron-sulfur</keyword>
<comment type="function">
    <text evidence="7">Mitochondrial ribosome (mitoribosome) assembly factor. Binds at the interface of the head and body domains of the mitochondrial small ribosomal subunit (mt-SSU), occluding the mRNA channel and preventing compaction of the head domain towards the body. Probable inactive methyltransferase: retains the characteristic folding and ability to bind S-adenosyl-L-methionine, but it probably lost its methyltransferase activity.</text>
</comment>
<protein>
    <submittedName>
        <fullName evidence="9">3-methyl-2-oxobutanoate hydroxymethyltransferase</fullName>
    </submittedName>
</protein>
<gene>
    <name evidence="9" type="ORF">Rt10032_c05g2434</name>
</gene>
<proteinExistence type="predicted"/>
<dbReference type="PANTHER" id="PTHR13184:SF5">
    <property type="entry name" value="METHYLTRANSFERASE-LIKE PROTEIN 17, MITOCHONDRIAL"/>
    <property type="match status" value="1"/>
</dbReference>
<organism evidence="9 10">
    <name type="scientific">Rhodotorula toruloides</name>
    <name type="common">Yeast</name>
    <name type="synonym">Rhodosporidium toruloides</name>
    <dbReference type="NCBI Taxonomy" id="5286"/>
    <lineage>
        <taxon>Eukaryota</taxon>
        <taxon>Fungi</taxon>
        <taxon>Dikarya</taxon>
        <taxon>Basidiomycota</taxon>
        <taxon>Pucciniomycotina</taxon>
        <taxon>Microbotryomycetes</taxon>
        <taxon>Sporidiobolales</taxon>
        <taxon>Sporidiobolaceae</taxon>
        <taxon>Rhodotorula</taxon>
    </lineage>
</organism>
<keyword evidence="4" id="KW-0408">Iron</keyword>
<keyword evidence="9" id="KW-0808">Transferase</keyword>
<evidence type="ECO:0000256" key="8">
    <source>
        <dbReference type="SAM" id="MobiDB-lite"/>
    </source>
</evidence>
<evidence type="ECO:0000256" key="1">
    <source>
        <dbReference type="ARBA" id="ARBA00004173"/>
    </source>
</evidence>
<feature type="region of interest" description="Disordered" evidence="8">
    <location>
        <begin position="558"/>
        <end position="594"/>
    </location>
</feature>
<dbReference type="Pfam" id="PF09243">
    <property type="entry name" value="Rsm22"/>
    <property type="match status" value="2"/>
</dbReference>
<feature type="region of interest" description="Disordered" evidence="8">
    <location>
        <begin position="606"/>
        <end position="641"/>
    </location>
</feature>
<sequence>MLARAGKAAAESAQRVAGANHAAVLDLASIDPYARARQDSAVGSTPQSVKRSPEAVRGRVPKSDTGLPVELREAVETMMTAMDHKDAVHTRAQELWHRLRRTTLEPQQGLDIEKVAYDSHTSLAYLLGIMPNVYLASVTVFETLKRRLELLATESDEKSGEAWQPDRLVDYGSGTGSAAWAFEQVWGVQTPSGASREYVGFDSARAMVELSSGILGALPQRFTDEGGATGAVTSGRLDARSHQVQLPIGETSLAKLNVSRKSYETKKTIALAAFSLGDMPTRRSRRDLVKTMWNSGAEVIVIIDRGTPRGSKLVADAREQLLSYGRNEVNVARGVTVEQEEGFDEVAEMLRAAGVDAAPEMAAETALSEELGDVDPSLGSYVLAPCPHDRICPAVGPSKGYCHFSRRLQMPSFMQRAKGTQRGEDDVKYSYVIIRRGQRPPSGEPKLSVFAELLASLEKAKKASKPEESASASPPSSPDTTVASIDANGSMVDPAVELAFPRIIAPPMKGSGHITLDVCAPSGELERHVISKRQGRQIYYDARKSNWGDAFPHTGFSGPEPSPYGREVPQEKMPNQLGDKFEGSSKRRAKKAVRQASKGAVIDFRYEDKTEAREERASRRAQQKAERQAREAEEASAQMWRQEEERILAKAAKRRGKKNKALDMDQDFGIVEYELDEEGELVEKR</sequence>
<feature type="compositionally biased region" description="Polar residues" evidence="8">
    <location>
        <begin position="41"/>
        <end position="50"/>
    </location>
</feature>
<evidence type="ECO:0000256" key="4">
    <source>
        <dbReference type="ARBA" id="ARBA00023004"/>
    </source>
</evidence>
<evidence type="ECO:0000256" key="2">
    <source>
        <dbReference type="ARBA" id="ARBA00022723"/>
    </source>
</evidence>
<dbReference type="InterPro" id="IPR015324">
    <property type="entry name" value="Ribosomal_Rsm22-like"/>
</dbReference>
<accession>A0A511KDG9</accession>
<comment type="caution">
    <text evidence="9">The sequence shown here is derived from an EMBL/GenBank/DDBJ whole genome shotgun (WGS) entry which is preliminary data.</text>
</comment>
<dbReference type="AlphaFoldDB" id="A0A511KDG9"/>
<comment type="subcellular location">
    <subcellularLocation>
        <location evidence="1">Mitochondrion</location>
    </subcellularLocation>
</comment>
<feature type="compositionally biased region" description="Basic and acidic residues" evidence="8">
    <location>
        <begin position="606"/>
        <end position="633"/>
    </location>
</feature>
<evidence type="ECO:0000256" key="6">
    <source>
        <dbReference type="ARBA" id="ARBA00023128"/>
    </source>
</evidence>
<evidence type="ECO:0000256" key="7">
    <source>
        <dbReference type="ARBA" id="ARBA00045681"/>
    </source>
</evidence>
<dbReference type="InterPro" id="IPR052571">
    <property type="entry name" value="Mt_RNA_Methyltransferase"/>
</dbReference>
<dbReference type="PANTHER" id="PTHR13184">
    <property type="entry name" value="37S RIBOSOMAL PROTEIN S22"/>
    <property type="match status" value="1"/>
</dbReference>
<keyword evidence="6" id="KW-0496">Mitochondrion</keyword>
<feature type="region of interest" description="Disordered" evidence="8">
    <location>
        <begin position="461"/>
        <end position="486"/>
    </location>
</feature>
<dbReference type="OrthoDB" id="421327at2759"/>
<dbReference type="EMBL" id="BJWK01000005">
    <property type="protein sequence ID" value="GEM08417.1"/>
    <property type="molecule type" value="Genomic_DNA"/>
</dbReference>
<name>A0A511KDG9_RHOTO</name>
<reference evidence="9 10" key="1">
    <citation type="submission" date="2019-07" db="EMBL/GenBank/DDBJ databases">
        <title>Rhodotorula toruloides NBRC10032 genome sequencing.</title>
        <authorList>
            <person name="Shida Y."/>
            <person name="Takaku H."/>
            <person name="Ogasawara W."/>
            <person name="Mori K."/>
        </authorList>
    </citation>
    <scope>NUCLEOTIDE SEQUENCE [LARGE SCALE GENOMIC DNA]</scope>
    <source>
        <strain evidence="9 10">NBRC10032</strain>
    </source>
</reference>
<keyword evidence="3" id="KW-0809">Transit peptide</keyword>
<dbReference type="GO" id="GO:0008168">
    <property type="term" value="F:methyltransferase activity"/>
    <property type="evidence" value="ECO:0007669"/>
    <property type="project" value="UniProtKB-KW"/>
</dbReference>
<dbReference type="Proteomes" id="UP000321518">
    <property type="component" value="Unassembled WGS sequence"/>
</dbReference>
<dbReference type="GO" id="GO:0046872">
    <property type="term" value="F:metal ion binding"/>
    <property type="evidence" value="ECO:0007669"/>
    <property type="project" value="UniProtKB-KW"/>
</dbReference>
<dbReference type="GO" id="GO:0051536">
    <property type="term" value="F:iron-sulfur cluster binding"/>
    <property type="evidence" value="ECO:0007669"/>
    <property type="project" value="UniProtKB-KW"/>
</dbReference>
<dbReference type="GO" id="GO:0006412">
    <property type="term" value="P:translation"/>
    <property type="evidence" value="ECO:0007669"/>
    <property type="project" value="InterPro"/>
</dbReference>
<dbReference type="GO" id="GO:0032259">
    <property type="term" value="P:methylation"/>
    <property type="evidence" value="ECO:0007669"/>
    <property type="project" value="UniProtKB-KW"/>
</dbReference>
<evidence type="ECO:0000256" key="5">
    <source>
        <dbReference type="ARBA" id="ARBA00023014"/>
    </source>
</evidence>
<dbReference type="GO" id="GO:0005763">
    <property type="term" value="C:mitochondrial small ribosomal subunit"/>
    <property type="evidence" value="ECO:0007669"/>
    <property type="project" value="TreeGrafter"/>
</dbReference>
<feature type="region of interest" description="Disordered" evidence="8">
    <location>
        <begin position="37"/>
        <end position="65"/>
    </location>
</feature>
<dbReference type="GO" id="GO:0003735">
    <property type="term" value="F:structural constituent of ribosome"/>
    <property type="evidence" value="ECO:0007669"/>
    <property type="project" value="TreeGrafter"/>
</dbReference>